<reference evidence="1" key="1">
    <citation type="journal article" date="2020" name="Stud. Mycol.">
        <title>101 Dothideomycetes genomes: a test case for predicting lifestyles and emergence of pathogens.</title>
        <authorList>
            <person name="Haridas S."/>
            <person name="Albert R."/>
            <person name="Binder M."/>
            <person name="Bloem J."/>
            <person name="Labutti K."/>
            <person name="Salamov A."/>
            <person name="Andreopoulos B."/>
            <person name="Baker S."/>
            <person name="Barry K."/>
            <person name="Bills G."/>
            <person name="Bluhm B."/>
            <person name="Cannon C."/>
            <person name="Castanera R."/>
            <person name="Culley D."/>
            <person name="Daum C."/>
            <person name="Ezra D."/>
            <person name="Gonzalez J."/>
            <person name="Henrissat B."/>
            <person name="Kuo A."/>
            <person name="Liang C."/>
            <person name="Lipzen A."/>
            <person name="Lutzoni F."/>
            <person name="Magnuson J."/>
            <person name="Mondo S."/>
            <person name="Nolan M."/>
            <person name="Ohm R."/>
            <person name="Pangilinan J."/>
            <person name="Park H.-J."/>
            <person name="Ramirez L."/>
            <person name="Alfaro M."/>
            <person name="Sun H."/>
            <person name="Tritt A."/>
            <person name="Yoshinaga Y."/>
            <person name="Zwiers L.-H."/>
            <person name="Turgeon B."/>
            <person name="Goodwin S."/>
            <person name="Spatafora J."/>
            <person name="Crous P."/>
            <person name="Grigoriev I."/>
        </authorList>
    </citation>
    <scope>NUCLEOTIDE SEQUENCE</scope>
    <source>
        <strain evidence="1">ATCC 200398</strain>
    </source>
</reference>
<evidence type="ECO:0000313" key="2">
    <source>
        <dbReference type="Proteomes" id="UP000799755"/>
    </source>
</evidence>
<name>A0ACB6R4Y3_9PLEO</name>
<organism evidence="1 2">
    <name type="scientific">Lindgomyces ingoldianus</name>
    <dbReference type="NCBI Taxonomy" id="673940"/>
    <lineage>
        <taxon>Eukaryota</taxon>
        <taxon>Fungi</taxon>
        <taxon>Dikarya</taxon>
        <taxon>Ascomycota</taxon>
        <taxon>Pezizomycotina</taxon>
        <taxon>Dothideomycetes</taxon>
        <taxon>Pleosporomycetidae</taxon>
        <taxon>Pleosporales</taxon>
        <taxon>Lindgomycetaceae</taxon>
        <taxon>Lindgomyces</taxon>
    </lineage>
</organism>
<dbReference type="Proteomes" id="UP000799755">
    <property type="component" value="Unassembled WGS sequence"/>
</dbReference>
<accession>A0ACB6R4Y3</accession>
<evidence type="ECO:0000313" key="1">
    <source>
        <dbReference type="EMBL" id="KAF2474241.1"/>
    </source>
</evidence>
<dbReference type="EMBL" id="MU003498">
    <property type="protein sequence ID" value="KAF2474241.1"/>
    <property type="molecule type" value="Genomic_DNA"/>
</dbReference>
<keyword evidence="2" id="KW-1185">Reference proteome</keyword>
<protein>
    <submittedName>
        <fullName evidence="1">Uncharacterized protein</fullName>
    </submittedName>
</protein>
<comment type="caution">
    <text evidence="1">The sequence shown here is derived from an EMBL/GenBank/DDBJ whole genome shotgun (WGS) entry which is preliminary data.</text>
</comment>
<gene>
    <name evidence="1" type="ORF">BDR25DRAFT_351774</name>
</gene>
<proteinExistence type="predicted"/>
<sequence>MGPNAVGVHLEAYGIMVGADTGTLRIGSERPEMERFIPSCVPGSEPQSQALSPSQGSEPQPRLSVYATHPPGELRSSSPALSGRAARKPAPATRRRPPPSALRAHGLRC</sequence>